<evidence type="ECO:0008006" key="4">
    <source>
        <dbReference type="Google" id="ProtNLM"/>
    </source>
</evidence>
<evidence type="ECO:0000313" key="3">
    <source>
        <dbReference type="Proteomes" id="UP000076532"/>
    </source>
</evidence>
<dbReference type="OrthoDB" id="10602183at2759"/>
<dbReference type="Proteomes" id="UP000076532">
    <property type="component" value="Unassembled WGS sequence"/>
</dbReference>
<keyword evidence="3" id="KW-1185">Reference proteome</keyword>
<gene>
    <name evidence="2" type="ORF">FIBSPDRAFT_1045177</name>
</gene>
<dbReference type="EMBL" id="KV417559">
    <property type="protein sequence ID" value="KZP19939.1"/>
    <property type="molecule type" value="Genomic_DNA"/>
</dbReference>
<organism evidence="2 3">
    <name type="scientific">Athelia psychrophila</name>
    <dbReference type="NCBI Taxonomy" id="1759441"/>
    <lineage>
        <taxon>Eukaryota</taxon>
        <taxon>Fungi</taxon>
        <taxon>Dikarya</taxon>
        <taxon>Basidiomycota</taxon>
        <taxon>Agaricomycotina</taxon>
        <taxon>Agaricomycetes</taxon>
        <taxon>Agaricomycetidae</taxon>
        <taxon>Atheliales</taxon>
        <taxon>Atheliaceae</taxon>
        <taxon>Athelia</taxon>
    </lineage>
</organism>
<feature type="signal peptide" evidence="1">
    <location>
        <begin position="1"/>
        <end position="22"/>
    </location>
</feature>
<name>A0A166IL14_9AGAM</name>
<proteinExistence type="predicted"/>
<keyword evidence="1" id="KW-0732">Signal</keyword>
<evidence type="ECO:0000313" key="2">
    <source>
        <dbReference type="EMBL" id="KZP19939.1"/>
    </source>
</evidence>
<protein>
    <recommendedName>
        <fullName evidence="4">Extracellular membrane protein CFEM domain-containing protein</fullName>
    </recommendedName>
</protein>
<dbReference type="AlphaFoldDB" id="A0A166IL14"/>
<reference evidence="2 3" key="1">
    <citation type="journal article" date="2016" name="Mol. Biol. Evol.">
        <title>Comparative Genomics of Early-Diverging Mushroom-Forming Fungi Provides Insights into the Origins of Lignocellulose Decay Capabilities.</title>
        <authorList>
            <person name="Nagy L.G."/>
            <person name="Riley R."/>
            <person name="Tritt A."/>
            <person name="Adam C."/>
            <person name="Daum C."/>
            <person name="Floudas D."/>
            <person name="Sun H."/>
            <person name="Yadav J.S."/>
            <person name="Pangilinan J."/>
            <person name="Larsson K.H."/>
            <person name="Matsuura K."/>
            <person name="Barry K."/>
            <person name="Labutti K."/>
            <person name="Kuo R."/>
            <person name="Ohm R.A."/>
            <person name="Bhattacharya S.S."/>
            <person name="Shirouzu T."/>
            <person name="Yoshinaga Y."/>
            <person name="Martin F.M."/>
            <person name="Grigoriev I.V."/>
            <person name="Hibbett D.S."/>
        </authorList>
    </citation>
    <scope>NUCLEOTIDE SEQUENCE [LARGE SCALE GENOMIC DNA]</scope>
    <source>
        <strain evidence="2 3">CBS 109695</strain>
    </source>
</reference>
<evidence type="ECO:0000256" key="1">
    <source>
        <dbReference type="SAM" id="SignalP"/>
    </source>
</evidence>
<accession>A0A166IL14</accession>
<sequence>MIPSSIFYLALALLASSPFTKAQSDNVTCTTNPAGYALICLQNAGYYGDCSAEDTSCLCTSLSSNGNVEIFDSKCISDGCFNDIQPGETSAQVEAAYSSVIAAQSSICSPYTATGTSLVTATVTPAATR</sequence>
<feature type="chain" id="PRO_5007875356" description="Extracellular membrane protein CFEM domain-containing protein" evidence="1">
    <location>
        <begin position="23"/>
        <end position="129"/>
    </location>
</feature>